<sequence>MQVQFLPRYSEDASTDSDFTGPSTSQPTLNPDSSMLVKDWVLLNRYAALAAQQGYKDSFKPGDVVALKSPSDPSSLLIKRLVAMPKTLVRTLPPHSEPTVRVPPGHCWIEGDERFHTRDSNTFGPVPLGLIESKVEYIVWPPSRWGKVAARPGWEKRVTVPRRQFES</sequence>
<evidence type="ECO:0000256" key="1">
    <source>
        <dbReference type="ARBA" id="ARBA00004434"/>
    </source>
</evidence>
<dbReference type="GO" id="GO:0006465">
    <property type="term" value="P:signal peptide processing"/>
    <property type="evidence" value="ECO:0007669"/>
    <property type="project" value="InterPro"/>
</dbReference>
<keyword evidence="8" id="KW-1133">Transmembrane helix</keyword>
<comment type="caution">
    <text evidence="13">The sequence shown here is derived from an EMBL/GenBank/DDBJ whole genome shotgun (WGS) entry which is preliminary data.</text>
</comment>
<evidence type="ECO:0000256" key="10">
    <source>
        <dbReference type="ARBA" id="ARBA00023136"/>
    </source>
</evidence>
<dbReference type="EMBL" id="PJQD01000122">
    <property type="protein sequence ID" value="POY70352.1"/>
    <property type="molecule type" value="Genomic_DNA"/>
</dbReference>
<dbReference type="PANTHER" id="PTHR46041">
    <property type="entry name" value="MITOCHONDRIAL INNER MEMBRANE PROTEASE SUBUNIT 2"/>
    <property type="match status" value="1"/>
</dbReference>
<reference evidence="13 14" key="1">
    <citation type="journal article" date="2018" name="Front. Microbiol.">
        <title>Prospects for Fungal Bioremediation of Acidic Radioactive Waste Sites: Characterization and Genome Sequence of Rhodotorula taiwanensis MD1149.</title>
        <authorList>
            <person name="Tkavc R."/>
            <person name="Matrosova V.Y."/>
            <person name="Grichenko O.E."/>
            <person name="Gostincar C."/>
            <person name="Volpe R.P."/>
            <person name="Klimenkova P."/>
            <person name="Gaidamakova E.K."/>
            <person name="Zhou C.E."/>
            <person name="Stewart B.J."/>
            <person name="Lyman M.G."/>
            <person name="Malfatti S.A."/>
            <person name="Rubinfeld B."/>
            <person name="Courtot M."/>
            <person name="Singh J."/>
            <person name="Dalgard C.L."/>
            <person name="Hamilton T."/>
            <person name="Frey K.G."/>
            <person name="Gunde-Cimerman N."/>
            <person name="Dugan L."/>
            <person name="Daly M.J."/>
        </authorList>
    </citation>
    <scope>NUCLEOTIDE SEQUENCE [LARGE SCALE GENOMIC DNA]</scope>
    <source>
        <strain evidence="13 14">MD1149</strain>
    </source>
</reference>
<dbReference type="GO" id="GO:0042720">
    <property type="term" value="C:mitochondrial inner membrane peptidase complex"/>
    <property type="evidence" value="ECO:0007669"/>
    <property type="project" value="InterPro"/>
</dbReference>
<keyword evidence="9" id="KW-0496">Mitochondrion</keyword>
<keyword evidence="7" id="KW-0378">Hydrolase</keyword>
<protein>
    <recommendedName>
        <fullName evidence="3">Mitochondrial inner membrane protease subunit 2</fullName>
    </recommendedName>
</protein>
<keyword evidence="4" id="KW-0645">Protease</keyword>
<dbReference type="OrthoDB" id="308440at2759"/>
<dbReference type="CDD" id="cd06530">
    <property type="entry name" value="S26_SPase_I"/>
    <property type="match status" value="1"/>
</dbReference>
<dbReference type="Pfam" id="PF10502">
    <property type="entry name" value="Peptidase_S26"/>
    <property type="match status" value="1"/>
</dbReference>
<dbReference type="SUPFAM" id="SSF51306">
    <property type="entry name" value="LexA/Signal peptidase"/>
    <property type="match status" value="1"/>
</dbReference>
<evidence type="ECO:0000256" key="4">
    <source>
        <dbReference type="ARBA" id="ARBA00022670"/>
    </source>
</evidence>
<dbReference type="Gene3D" id="2.10.109.10">
    <property type="entry name" value="Umud Fragment, subunit A"/>
    <property type="match status" value="1"/>
</dbReference>
<keyword evidence="10" id="KW-0472">Membrane</keyword>
<dbReference type="PRINTS" id="PR00727">
    <property type="entry name" value="LEADERPTASE"/>
</dbReference>
<evidence type="ECO:0000313" key="14">
    <source>
        <dbReference type="Proteomes" id="UP000237144"/>
    </source>
</evidence>
<evidence type="ECO:0000313" key="13">
    <source>
        <dbReference type="EMBL" id="POY70352.1"/>
    </source>
</evidence>
<evidence type="ECO:0000256" key="3">
    <source>
        <dbReference type="ARBA" id="ARBA00013650"/>
    </source>
</evidence>
<feature type="compositionally biased region" description="Polar residues" evidence="11">
    <location>
        <begin position="16"/>
        <end position="32"/>
    </location>
</feature>
<dbReference type="InterPro" id="IPR019533">
    <property type="entry name" value="Peptidase_S26"/>
</dbReference>
<evidence type="ECO:0000256" key="5">
    <source>
        <dbReference type="ARBA" id="ARBA00022692"/>
    </source>
</evidence>
<proteinExistence type="inferred from homology"/>
<keyword evidence="6" id="KW-0999">Mitochondrion inner membrane</keyword>
<evidence type="ECO:0000256" key="2">
    <source>
        <dbReference type="ARBA" id="ARBA00007066"/>
    </source>
</evidence>
<name>A0A2S5B0N8_9BASI</name>
<dbReference type="Proteomes" id="UP000237144">
    <property type="component" value="Unassembled WGS sequence"/>
</dbReference>
<dbReference type="STRING" id="741276.A0A2S5B0N8"/>
<feature type="region of interest" description="Disordered" evidence="11">
    <location>
        <begin position="1"/>
        <end position="32"/>
    </location>
</feature>
<dbReference type="GO" id="GO:0006627">
    <property type="term" value="P:protein processing involved in protein targeting to mitochondrion"/>
    <property type="evidence" value="ECO:0007669"/>
    <property type="project" value="InterPro"/>
</dbReference>
<dbReference type="InterPro" id="IPR036286">
    <property type="entry name" value="LexA/Signal_pep-like_sf"/>
</dbReference>
<evidence type="ECO:0000256" key="8">
    <source>
        <dbReference type="ARBA" id="ARBA00022989"/>
    </source>
</evidence>
<keyword evidence="5" id="KW-0812">Transmembrane</keyword>
<evidence type="ECO:0000256" key="9">
    <source>
        <dbReference type="ARBA" id="ARBA00023128"/>
    </source>
</evidence>
<dbReference type="InterPro" id="IPR037730">
    <property type="entry name" value="IMP2"/>
</dbReference>
<dbReference type="GO" id="GO:0004252">
    <property type="term" value="F:serine-type endopeptidase activity"/>
    <property type="evidence" value="ECO:0007669"/>
    <property type="project" value="InterPro"/>
</dbReference>
<evidence type="ECO:0000256" key="11">
    <source>
        <dbReference type="SAM" id="MobiDB-lite"/>
    </source>
</evidence>
<comment type="subcellular location">
    <subcellularLocation>
        <location evidence="1">Mitochondrion inner membrane</location>
        <topology evidence="1">Single-pass membrane protein</topology>
    </subcellularLocation>
</comment>
<keyword evidence="14" id="KW-1185">Reference proteome</keyword>
<evidence type="ECO:0000259" key="12">
    <source>
        <dbReference type="Pfam" id="PF10502"/>
    </source>
</evidence>
<evidence type="ECO:0000256" key="6">
    <source>
        <dbReference type="ARBA" id="ARBA00022792"/>
    </source>
</evidence>
<dbReference type="InterPro" id="IPR000223">
    <property type="entry name" value="Pept_S26A_signal_pept_1"/>
</dbReference>
<dbReference type="PANTHER" id="PTHR46041:SF2">
    <property type="entry name" value="MITOCHONDRIAL INNER MEMBRANE PROTEASE SUBUNIT 2"/>
    <property type="match status" value="1"/>
</dbReference>
<dbReference type="AlphaFoldDB" id="A0A2S5B0N8"/>
<accession>A0A2S5B0N8</accession>
<feature type="domain" description="Peptidase S26" evidence="12">
    <location>
        <begin position="26"/>
        <end position="87"/>
    </location>
</feature>
<evidence type="ECO:0000256" key="7">
    <source>
        <dbReference type="ARBA" id="ARBA00022801"/>
    </source>
</evidence>
<gene>
    <name evidence="13" type="ORF">BMF94_6632</name>
</gene>
<comment type="similarity">
    <text evidence="2">Belongs to the peptidase S26 family. IMP2 subfamily.</text>
</comment>
<organism evidence="13 14">
    <name type="scientific">Rhodotorula taiwanensis</name>
    <dbReference type="NCBI Taxonomy" id="741276"/>
    <lineage>
        <taxon>Eukaryota</taxon>
        <taxon>Fungi</taxon>
        <taxon>Dikarya</taxon>
        <taxon>Basidiomycota</taxon>
        <taxon>Pucciniomycotina</taxon>
        <taxon>Microbotryomycetes</taxon>
        <taxon>Sporidiobolales</taxon>
        <taxon>Sporidiobolaceae</taxon>
        <taxon>Rhodotorula</taxon>
    </lineage>
</organism>